<reference evidence="2 3" key="1">
    <citation type="submission" date="2020-11" db="EMBL/GenBank/DDBJ databases">
        <title>Carbohydrate-dependent, anaerobic sulfur respiration: A novel catabolism in halophilic archaea.</title>
        <authorList>
            <person name="Sorokin D.Y."/>
            <person name="Messina E."/>
            <person name="Smedile F."/>
            <person name="La Cono V."/>
            <person name="Hallsworth J.E."/>
            <person name="Yakimov M.M."/>
        </authorList>
    </citation>
    <scope>NUCLEOTIDE SEQUENCE [LARGE SCALE GENOMIC DNA]</scope>
    <source>
        <strain evidence="2 3">HSR12-2</strain>
    </source>
</reference>
<name>A0A897MZH1_9EURY</name>
<dbReference type="Proteomes" id="UP000662973">
    <property type="component" value="Chromosome"/>
</dbReference>
<dbReference type="Pfam" id="PF01402">
    <property type="entry name" value="RHH_1"/>
    <property type="match status" value="1"/>
</dbReference>
<organism evidence="2 3">
    <name type="scientific">Halapricum desulfuricans</name>
    <dbReference type="NCBI Taxonomy" id="2841257"/>
    <lineage>
        <taxon>Archaea</taxon>
        <taxon>Methanobacteriati</taxon>
        <taxon>Methanobacteriota</taxon>
        <taxon>Stenosarchaea group</taxon>
        <taxon>Halobacteria</taxon>
        <taxon>Halobacteriales</taxon>
        <taxon>Haloarculaceae</taxon>
        <taxon>Halapricum</taxon>
    </lineage>
</organism>
<protein>
    <submittedName>
        <fullName evidence="2">RHH-fold DNA-binding protein</fullName>
    </submittedName>
</protein>
<dbReference type="Gene3D" id="1.10.1220.10">
    <property type="entry name" value="Met repressor-like"/>
    <property type="match status" value="1"/>
</dbReference>
<evidence type="ECO:0000313" key="3">
    <source>
        <dbReference type="Proteomes" id="UP000662973"/>
    </source>
</evidence>
<proteinExistence type="predicted"/>
<dbReference type="AlphaFoldDB" id="A0A897MZH1"/>
<dbReference type="RefSeq" id="WP_229110663.1">
    <property type="nucleotide sequence ID" value="NZ_CP064788.1"/>
</dbReference>
<dbReference type="EMBL" id="CP064788">
    <property type="protein sequence ID" value="QSG07480.1"/>
    <property type="molecule type" value="Genomic_DNA"/>
</dbReference>
<evidence type="ECO:0000259" key="1">
    <source>
        <dbReference type="Pfam" id="PF01402"/>
    </source>
</evidence>
<keyword evidence="2" id="KW-0238">DNA-binding</keyword>
<gene>
    <name evidence="2" type="ORF">HSR122_0058</name>
</gene>
<dbReference type="GO" id="GO:0006355">
    <property type="term" value="P:regulation of DNA-templated transcription"/>
    <property type="evidence" value="ECO:0007669"/>
    <property type="project" value="InterPro"/>
</dbReference>
<sequence length="101" mass="11318">MGSTRVNFRLPESLIEKADVAAEVTHKNRTEIVVEALQDYLETVEDNEKFKEAVVELYLDDEIGFDVLKEFIGRQDAASVRASKTLLDEGEDVADDLAELS</sequence>
<dbReference type="InterPro" id="IPR002145">
    <property type="entry name" value="CopG"/>
</dbReference>
<dbReference type="InterPro" id="IPR013321">
    <property type="entry name" value="Arc_rbn_hlx_hlx"/>
</dbReference>
<dbReference type="KEGG" id="hds:HSR122_0058"/>
<feature type="domain" description="Ribbon-helix-helix protein CopG" evidence="1">
    <location>
        <begin position="5"/>
        <end position="43"/>
    </location>
</feature>
<dbReference type="SUPFAM" id="SSF47598">
    <property type="entry name" value="Ribbon-helix-helix"/>
    <property type="match status" value="1"/>
</dbReference>
<evidence type="ECO:0000313" key="2">
    <source>
        <dbReference type="EMBL" id="QSG07480.1"/>
    </source>
</evidence>
<keyword evidence="3" id="KW-1185">Reference proteome</keyword>
<dbReference type="InterPro" id="IPR010985">
    <property type="entry name" value="Ribbon_hlx_hlx"/>
</dbReference>
<accession>A0A897MZH1</accession>
<dbReference type="GO" id="GO:0003677">
    <property type="term" value="F:DNA binding"/>
    <property type="evidence" value="ECO:0007669"/>
    <property type="project" value="UniProtKB-KW"/>
</dbReference>
<dbReference type="GeneID" id="68850747"/>